<reference evidence="2" key="1">
    <citation type="submission" date="2021-02" db="EMBL/GenBank/DDBJ databases">
        <authorList>
            <person name="Nowell W R."/>
        </authorList>
    </citation>
    <scope>NUCLEOTIDE SEQUENCE</scope>
</reference>
<dbReference type="Proteomes" id="UP000663829">
    <property type="component" value="Unassembled WGS sequence"/>
</dbReference>
<accession>A0A814SVJ4</accession>
<evidence type="ECO:0000313" key="1">
    <source>
        <dbReference type="EMBL" id="CAF1149840.1"/>
    </source>
</evidence>
<evidence type="ECO:0000313" key="2">
    <source>
        <dbReference type="EMBL" id="CAF1153028.1"/>
    </source>
</evidence>
<keyword evidence="5" id="KW-1185">Reference proteome</keyword>
<comment type="caution">
    <text evidence="2">The sequence shown here is derived from an EMBL/GenBank/DDBJ whole genome shotgun (WGS) entry which is preliminary data.</text>
</comment>
<protein>
    <submittedName>
        <fullName evidence="2">Uncharacterized protein</fullName>
    </submittedName>
</protein>
<sequence length="127" mass="14659">MVPSCETSLRFTFIPPSDVLHANSRLSLDLDDDYQDFLNHFETTYIGRLRPDNTRRQPSFSIEFCNMHARITQSSMHTDNSVIAWDRLIGCVFPTLWSFLQKLIHQEQATHADILIQLNNIAHSIGL</sequence>
<organism evidence="2 5">
    <name type="scientific">Didymodactylos carnosus</name>
    <dbReference type="NCBI Taxonomy" id="1234261"/>
    <lineage>
        <taxon>Eukaryota</taxon>
        <taxon>Metazoa</taxon>
        <taxon>Spiralia</taxon>
        <taxon>Gnathifera</taxon>
        <taxon>Rotifera</taxon>
        <taxon>Eurotatoria</taxon>
        <taxon>Bdelloidea</taxon>
        <taxon>Philodinida</taxon>
        <taxon>Philodinidae</taxon>
        <taxon>Didymodactylos</taxon>
    </lineage>
</organism>
<proteinExistence type="predicted"/>
<dbReference type="Proteomes" id="UP000681722">
    <property type="component" value="Unassembled WGS sequence"/>
</dbReference>
<evidence type="ECO:0000313" key="5">
    <source>
        <dbReference type="Proteomes" id="UP000663829"/>
    </source>
</evidence>
<dbReference type="Proteomes" id="UP000677228">
    <property type="component" value="Unassembled WGS sequence"/>
</dbReference>
<evidence type="ECO:0000313" key="4">
    <source>
        <dbReference type="EMBL" id="CAF3955188.1"/>
    </source>
</evidence>
<dbReference type="EMBL" id="CAJNOQ010006952">
    <property type="protein sequence ID" value="CAF1153028.1"/>
    <property type="molecule type" value="Genomic_DNA"/>
</dbReference>
<dbReference type="AlphaFoldDB" id="A0A814SVJ4"/>
<dbReference type="Proteomes" id="UP000682733">
    <property type="component" value="Unassembled WGS sequence"/>
</dbReference>
<dbReference type="EMBL" id="CAJOBA010030537">
    <property type="protein sequence ID" value="CAF3955188.1"/>
    <property type="molecule type" value="Genomic_DNA"/>
</dbReference>
<dbReference type="EMBL" id="CAJNOK010011843">
    <property type="protein sequence ID" value="CAF1149840.1"/>
    <property type="molecule type" value="Genomic_DNA"/>
</dbReference>
<gene>
    <name evidence="2" type="ORF">GPM918_LOCUS21283</name>
    <name evidence="1" type="ORF">OVA965_LOCUS21548</name>
    <name evidence="3" type="ORF">SRO942_LOCUS21280</name>
    <name evidence="4" type="ORF">TMI583_LOCUS22221</name>
</gene>
<name>A0A814SVJ4_9BILA</name>
<dbReference type="EMBL" id="CAJOBC010006952">
    <property type="protein sequence ID" value="CAF3916529.1"/>
    <property type="molecule type" value="Genomic_DNA"/>
</dbReference>
<dbReference type="OrthoDB" id="6590017at2759"/>
<evidence type="ECO:0000313" key="3">
    <source>
        <dbReference type="EMBL" id="CAF3916529.1"/>
    </source>
</evidence>